<dbReference type="STRING" id="8078.ENSFHEP00000026342"/>
<evidence type="ECO:0000256" key="10">
    <source>
        <dbReference type="ARBA" id="ARBA00023224"/>
    </source>
</evidence>
<evidence type="ECO:0000256" key="5">
    <source>
        <dbReference type="ARBA" id="ARBA00022989"/>
    </source>
</evidence>
<evidence type="ECO:0000259" key="13">
    <source>
        <dbReference type="PROSITE" id="PS50259"/>
    </source>
</evidence>
<proteinExistence type="predicted"/>
<feature type="signal peptide" evidence="12">
    <location>
        <begin position="1"/>
        <end position="18"/>
    </location>
</feature>
<evidence type="ECO:0000256" key="12">
    <source>
        <dbReference type="SAM" id="SignalP"/>
    </source>
</evidence>
<evidence type="ECO:0000256" key="11">
    <source>
        <dbReference type="SAM" id="Phobius"/>
    </source>
</evidence>
<comment type="subcellular location">
    <subcellularLocation>
        <location evidence="1">Cell membrane</location>
        <topology evidence="1">Multi-pass membrane protein</topology>
    </subcellularLocation>
</comment>
<dbReference type="PRINTS" id="PR00248">
    <property type="entry name" value="GPCRMGR"/>
</dbReference>
<evidence type="ECO:0000313" key="14">
    <source>
        <dbReference type="Ensembl" id="ENSFHEP00000026342.1"/>
    </source>
</evidence>
<evidence type="ECO:0000256" key="1">
    <source>
        <dbReference type="ARBA" id="ARBA00004651"/>
    </source>
</evidence>
<dbReference type="Ensembl" id="ENSFHET00000002984.1">
    <property type="protein sequence ID" value="ENSFHEP00000026342.1"/>
    <property type="gene ID" value="ENSFHEG00000009140.1"/>
</dbReference>
<feature type="transmembrane region" description="Helical" evidence="11">
    <location>
        <begin position="596"/>
        <end position="620"/>
    </location>
</feature>
<dbReference type="InterPro" id="IPR000068">
    <property type="entry name" value="GPCR_3_Ca_sens_rcpt-rel"/>
</dbReference>
<dbReference type="GeneTree" id="ENSGT00940000158416"/>
<name>A0A3Q2QIE4_FUNHE</name>
<keyword evidence="8" id="KW-0675">Receptor</keyword>
<feature type="transmembrane region" description="Helical" evidence="11">
    <location>
        <begin position="562"/>
        <end position="584"/>
    </location>
</feature>
<feature type="transmembrane region" description="Helical" evidence="11">
    <location>
        <begin position="751"/>
        <end position="775"/>
    </location>
</feature>
<keyword evidence="6" id="KW-0297">G-protein coupled receptor</keyword>
<feature type="transmembrane region" description="Helical" evidence="11">
    <location>
        <begin position="781"/>
        <end position="801"/>
    </location>
</feature>
<dbReference type="InterPro" id="IPR017978">
    <property type="entry name" value="GPCR_3_C"/>
</dbReference>
<dbReference type="InterPro" id="IPR001828">
    <property type="entry name" value="ANF_lig-bd_rcpt"/>
</dbReference>
<sequence>MFLLKLLVTLMSVFHSSSKNNYLHVYSPGDIMIGGLFPIHQQKNTTKDSGLISCDEFNIQTLLRTQVMIYAIQEINQRSPRLLPNLTLGYDIYDTCGDVSLAIRAALQLLKNQSDPQKCLIPSSIESPLPEPETKVVIGERSSELSIAVARIFALPSVTQVCLFYASTSELLSKKFKFPTFLRTVSSDRYQTTAICELVKYFSWQSVAIVGSDDEYGKYGTDSLKKLFGENNICVEFVEILPGNFSENSSTAGDLIEKINASTAEAIIMFTKDRNVRIVLEGVIKKKMNRTWIGGDTWSTSPEISKIEGIESIGPVFGFIFKQNDVPGFQDYISSEFNGSTKSFLSHYQLSPKNFEDGTECNMTSSQSCLHYYIDRDESYSIYLAVQVIAEGLRSLLRCDNGSCERTNFTTTELFNEIKKINITVNNTNIHFDMNGDPSLGYDVMFWNPSKSKGGVDIRKIGEYWPNKNILLNEDFSQWRKNEAVRSKYFIQDWINVSVFNCYKKCKPGERLTSKHGKCCYECITCSTDEYTFGNGQCFWNLLFMVTTYCFLLKFLEWTDPFSIILSIMAVFAIVATVFSAIIIRINRGTPIVKAIGGCLCFVEMASLLLGFSLTFTFIGKPTPNSCLGIPLFGISFSLCISCILANLIQILHGFSFDPRVCSKIKKLNHPVALVIIISGVQVAVSLAWLLVLPPSAEKVQKATKVLYQCVIYEDSSKFFAATIVYNSFWGFVCFIFAFKGRELPDIYKNASLITVSMVLFLIIWIVFLPIFLTLEGKYKPAINSAAILISCFSILACHLAPKCYIMLFRKEINNQNAISDGKRMKYSDSHDRLLVHLMRPRLKKVFGLIYIQVNFFEPTFHRTHKKPTKQQIVGIFRPVCTPTKGSTTCPLKE</sequence>
<evidence type="ECO:0000256" key="9">
    <source>
        <dbReference type="ARBA" id="ARBA00023180"/>
    </source>
</evidence>
<organism evidence="14 15">
    <name type="scientific">Fundulus heteroclitus</name>
    <name type="common">Killifish</name>
    <name type="synonym">Mummichog</name>
    <dbReference type="NCBI Taxonomy" id="8078"/>
    <lineage>
        <taxon>Eukaryota</taxon>
        <taxon>Metazoa</taxon>
        <taxon>Chordata</taxon>
        <taxon>Craniata</taxon>
        <taxon>Vertebrata</taxon>
        <taxon>Euteleostomi</taxon>
        <taxon>Actinopterygii</taxon>
        <taxon>Neopterygii</taxon>
        <taxon>Teleostei</taxon>
        <taxon>Neoteleostei</taxon>
        <taxon>Acanthomorphata</taxon>
        <taxon>Ovalentaria</taxon>
        <taxon>Atherinomorphae</taxon>
        <taxon>Cyprinodontiformes</taxon>
        <taxon>Fundulidae</taxon>
        <taxon>Fundulus</taxon>
    </lineage>
</organism>
<keyword evidence="7 11" id="KW-0472">Membrane</keyword>
<keyword evidence="5 11" id="KW-1133">Transmembrane helix</keyword>
<dbReference type="Gene3D" id="3.40.50.2300">
    <property type="match status" value="2"/>
</dbReference>
<evidence type="ECO:0000313" key="15">
    <source>
        <dbReference type="Proteomes" id="UP000265000"/>
    </source>
</evidence>
<keyword evidence="15" id="KW-1185">Reference proteome</keyword>
<evidence type="ECO:0000256" key="6">
    <source>
        <dbReference type="ARBA" id="ARBA00023040"/>
    </source>
</evidence>
<dbReference type="InterPro" id="IPR000337">
    <property type="entry name" value="GPCR_3"/>
</dbReference>
<dbReference type="Pfam" id="PF00003">
    <property type="entry name" value="7tm_3"/>
    <property type="match status" value="1"/>
</dbReference>
<evidence type="ECO:0000256" key="4">
    <source>
        <dbReference type="ARBA" id="ARBA00022729"/>
    </source>
</evidence>
<reference evidence="14" key="2">
    <citation type="submission" date="2025-09" db="UniProtKB">
        <authorList>
            <consortium name="Ensembl"/>
        </authorList>
    </citation>
    <scope>IDENTIFICATION</scope>
</reference>
<dbReference type="PANTHER" id="PTHR24061">
    <property type="entry name" value="CALCIUM-SENSING RECEPTOR-RELATED"/>
    <property type="match status" value="1"/>
</dbReference>
<dbReference type="Proteomes" id="UP000265000">
    <property type="component" value="Unplaced"/>
</dbReference>
<feature type="transmembrane region" description="Helical" evidence="11">
    <location>
        <begin position="672"/>
        <end position="692"/>
    </location>
</feature>
<evidence type="ECO:0000256" key="3">
    <source>
        <dbReference type="ARBA" id="ARBA00022692"/>
    </source>
</evidence>
<dbReference type="FunFam" id="3.40.50.2300:FF:000016">
    <property type="entry name" value="Taste 1 receptor member 2"/>
    <property type="match status" value="1"/>
</dbReference>
<dbReference type="AlphaFoldDB" id="A0A3Q2QIE4"/>
<dbReference type="SUPFAM" id="SSF53822">
    <property type="entry name" value="Periplasmic binding protein-like I"/>
    <property type="match status" value="1"/>
</dbReference>
<dbReference type="GO" id="GO:0005886">
    <property type="term" value="C:plasma membrane"/>
    <property type="evidence" value="ECO:0007669"/>
    <property type="project" value="UniProtKB-SubCell"/>
</dbReference>
<feature type="transmembrane region" description="Helical" evidence="11">
    <location>
        <begin position="719"/>
        <end position="739"/>
    </location>
</feature>
<accession>A0A3Q2QIE4</accession>
<evidence type="ECO:0000256" key="8">
    <source>
        <dbReference type="ARBA" id="ARBA00023170"/>
    </source>
</evidence>
<evidence type="ECO:0000256" key="2">
    <source>
        <dbReference type="ARBA" id="ARBA00022475"/>
    </source>
</evidence>
<dbReference type="Pfam" id="PF01094">
    <property type="entry name" value="ANF_receptor"/>
    <property type="match status" value="1"/>
</dbReference>
<dbReference type="InterPro" id="IPR028082">
    <property type="entry name" value="Peripla_BP_I"/>
</dbReference>
<keyword evidence="3 11" id="KW-0812">Transmembrane</keyword>
<evidence type="ECO:0000256" key="7">
    <source>
        <dbReference type="ARBA" id="ARBA00023136"/>
    </source>
</evidence>
<protein>
    <submittedName>
        <fullName evidence="14">G-protein coupled receptor family C group 6 member A-like</fullName>
    </submittedName>
</protein>
<feature type="domain" description="G-protein coupled receptors family 3 profile" evidence="13">
    <location>
        <begin position="562"/>
        <end position="823"/>
    </location>
</feature>
<reference evidence="14" key="1">
    <citation type="submission" date="2025-08" db="UniProtKB">
        <authorList>
            <consortium name="Ensembl"/>
        </authorList>
    </citation>
    <scope>IDENTIFICATION</scope>
</reference>
<feature type="transmembrane region" description="Helical" evidence="11">
    <location>
        <begin position="632"/>
        <end position="652"/>
    </location>
</feature>
<keyword evidence="9" id="KW-0325">Glycoprotein</keyword>
<feature type="chain" id="PRO_5018758030" evidence="12">
    <location>
        <begin position="19"/>
        <end position="894"/>
    </location>
</feature>
<keyword evidence="10" id="KW-0807">Transducer</keyword>
<dbReference type="PROSITE" id="PS50259">
    <property type="entry name" value="G_PROTEIN_RECEP_F3_4"/>
    <property type="match status" value="1"/>
</dbReference>
<dbReference type="PANTHER" id="PTHR24061:SF422">
    <property type="entry name" value="G-PROTEIN COUPLED RECEPTORS FAMILY 3 PROFILE DOMAIN-CONTAINING PROTEIN"/>
    <property type="match status" value="1"/>
</dbReference>
<keyword evidence="4 12" id="KW-0732">Signal</keyword>
<keyword evidence="2" id="KW-1003">Cell membrane</keyword>
<dbReference type="GO" id="GO:0004930">
    <property type="term" value="F:G protein-coupled receptor activity"/>
    <property type="evidence" value="ECO:0007669"/>
    <property type="project" value="UniProtKB-KW"/>
</dbReference>